<organism evidence="4 5">
    <name type="scientific">Chloropicon primus</name>
    <dbReference type="NCBI Taxonomy" id="1764295"/>
    <lineage>
        <taxon>Eukaryota</taxon>
        <taxon>Viridiplantae</taxon>
        <taxon>Chlorophyta</taxon>
        <taxon>Chloropicophyceae</taxon>
        <taxon>Chloropicales</taxon>
        <taxon>Chloropicaceae</taxon>
        <taxon>Chloropicon</taxon>
    </lineage>
</organism>
<gene>
    <name evidence="4" type="ORF">A3770_04p35240</name>
</gene>
<evidence type="ECO:0000256" key="1">
    <source>
        <dbReference type="PROSITE-ProRule" id="PRU00175"/>
    </source>
</evidence>
<keyword evidence="5" id="KW-1185">Reference proteome</keyword>
<dbReference type="Gene3D" id="3.30.40.10">
    <property type="entry name" value="Zinc/RING finger domain, C3HC4 (zinc finger)"/>
    <property type="match status" value="1"/>
</dbReference>
<evidence type="ECO:0000256" key="2">
    <source>
        <dbReference type="SAM" id="Phobius"/>
    </source>
</evidence>
<feature type="domain" description="RING-type" evidence="3">
    <location>
        <begin position="221"/>
        <end position="257"/>
    </location>
</feature>
<keyword evidence="2" id="KW-0812">Transmembrane</keyword>
<keyword evidence="1" id="KW-0479">Metal-binding</keyword>
<dbReference type="InterPro" id="IPR001841">
    <property type="entry name" value="Znf_RING"/>
</dbReference>
<dbReference type="PROSITE" id="PS50089">
    <property type="entry name" value="ZF_RING_2"/>
    <property type="match status" value="1"/>
</dbReference>
<protein>
    <recommendedName>
        <fullName evidence="3">RING-type domain-containing protein</fullName>
    </recommendedName>
</protein>
<evidence type="ECO:0000313" key="5">
    <source>
        <dbReference type="Proteomes" id="UP000316726"/>
    </source>
</evidence>
<proteinExistence type="predicted"/>
<dbReference type="GO" id="GO:0008270">
    <property type="term" value="F:zinc ion binding"/>
    <property type="evidence" value="ECO:0007669"/>
    <property type="project" value="UniProtKB-KW"/>
</dbReference>
<dbReference type="AlphaFoldDB" id="A0A5B8MKK3"/>
<evidence type="ECO:0000313" key="4">
    <source>
        <dbReference type="EMBL" id="QDZ21006.1"/>
    </source>
</evidence>
<dbReference type="EMBL" id="CP031037">
    <property type="protein sequence ID" value="QDZ21006.1"/>
    <property type="molecule type" value="Genomic_DNA"/>
</dbReference>
<name>A0A5B8MKK3_9CHLO</name>
<dbReference type="Pfam" id="PF13920">
    <property type="entry name" value="zf-C3HC4_3"/>
    <property type="match status" value="1"/>
</dbReference>
<keyword evidence="1" id="KW-0862">Zinc</keyword>
<accession>A0A5B8MKK3</accession>
<dbReference type="OrthoDB" id="1630758at2759"/>
<keyword evidence="2" id="KW-0472">Membrane</keyword>
<dbReference type="Proteomes" id="UP000316726">
    <property type="component" value="Chromosome 4"/>
</dbReference>
<keyword evidence="2" id="KW-1133">Transmembrane helix</keyword>
<feature type="transmembrane region" description="Helical" evidence="2">
    <location>
        <begin position="6"/>
        <end position="29"/>
    </location>
</feature>
<sequence length="269" mass="30951">MIELGTMLILGGCLVYSLFNALFFVFVYYRRRQLEREDGLSIAMHSPSNLLFQSVQSGFNFQVVPIEKPLSHNAWLHQVAMKHLCTSNKLVGIKSIDPGLVCRAAPTTIQPGDILLRIRNLHGPFTDLKMVTRFFHQNRKFDTPVLVYRFDQESCKGEILDLVIKPSTELLKATFEKMPVKTDKCLVDALKPKAAKQKDEVYVLNKHQAPDELDENFENTCGICFENYPNAILHPCKHRICVNCHNQMYVKSCPYCREPIKRCQYELLI</sequence>
<evidence type="ECO:0000259" key="3">
    <source>
        <dbReference type="PROSITE" id="PS50089"/>
    </source>
</evidence>
<dbReference type="SUPFAM" id="SSF57850">
    <property type="entry name" value="RING/U-box"/>
    <property type="match status" value="1"/>
</dbReference>
<reference evidence="4 5" key="1">
    <citation type="submission" date="2018-07" db="EMBL/GenBank/DDBJ databases">
        <title>The complete nuclear genome of the prasinophyte Chloropicon primus (CCMP1205).</title>
        <authorList>
            <person name="Pombert J.-F."/>
            <person name="Otis C."/>
            <person name="Turmel M."/>
            <person name="Lemieux C."/>
        </authorList>
    </citation>
    <scope>NUCLEOTIDE SEQUENCE [LARGE SCALE GENOMIC DNA]</scope>
    <source>
        <strain evidence="4 5">CCMP1205</strain>
    </source>
</reference>
<dbReference type="InterPro" id="IPR013083">
    <property type="entry name" value="Znf_RING/FYVE/PHD"/>
</dbReference>
<keyword evidence="1" id="KW-0863">Zinc-finger</keyword>